<evidence type="ECO:0000313" key="3">
    <source>
        <dbReference type="Proteomes" id="UP001201812"/>
    </source>
</evidence>
<dbReference type="EMBL" id="JAKKPZ010000914">
    <property type="protein sequence ID" value="KAI1691525.1"/>
    <property type="molecule type" value="Genomic_DNA"/>
</dbReference>
<feature type="compositionally biased region" description="Basic and acidic residues" evidence="1">
    <location>
        <begin position="1"/>
        <end position="11"/>
    </location>
</feature>
<dbReference type="Proteomes" id="UP001201812">
    <property type="component" value="Unassembled WGS sequence"/>
</dbReference>
<proteinExistence type="predicted"/>
<comment type="caution">
    <text evidence="2">The sequence shown here is derived from an EMBL/GenBank/DDBJ whole genome shotgun (WGS) entry which is preliminary data.</text>
</comment>
<evidence type="ECO:0000256" key="1">
    <source>
        <dbReference type="SAM" id="MobiDB-lite"/>
    </source>
</evidence>
<name>A0AAD4MF40_9BILA</name>
<feature type="compositionally biased region" description="Polar residues" evidence="1">
    <location>
        <begin position="63"/>
        <end position="79"/>
    </location>
</feature>
<dbReference type="AlphaFoldDB" id="A0AAD4MF40"/>
<reference evidence="2" key="1">
    <citation type="submission" date="2022-01" db="EMBL/GenBank/DDBJ databases">
        <title>Genome Sequence Resource for Two Populations of Ditylenchus destructor, the Migratory Endoparasitic Phytonematode.</title>
        <authorList>
            <person name="Zhang H."/>
            <person name="Lin R."/>
            <person name="Xie B."/>
        </authorList>
    </citation>
    <scope>NUCLEOTIDE SEQUENCE</scope>
    <source>
        <strain evidence="2">BazhouSP</strain>
    </source>
</reference>
<organism evidence="2 3">
    <name type="scientific">Ditylenchus destructor</name>
    <dbReference type="NCBI Taxonomy" id="166010"/>
    <lineage>
        <taxon>Eukaryota</taxon>
        <taxon>Metazoa</taxon>
        <taxon>Ecdysozoa</taxon>
        <taxon>Nematoda</taxon>
        <taxon>Chromadorea</taxon>
        <taxon>Rhabditida</taxon>
        <taxon>Tylenchina</taxon>
        <taxon>Tylenchomorpha</taxon>
        <taxon>Sphaerularioidea</taxon>
        <taxon>Anguinidae</taxon>
        <taxon>Anguininae</taxon>
        <taxon>Ditylenchus</taxon>
    </lineage>
</organism>
<evidence type="ECO:0000313" key="2">
    <source>
        <dbReference type="EMBL" id="KAI1691525.1"/>
    </source>
</evidence>
<keyword evidence="3" id="KW-1185">Reference proteome</keyword>
<gene>
    <name evidence="2" type="ORF">DdX_21837</name>
</gene>
<sequence length="79" mass="7886">MQPGEASDHQRAQQRAQTGRTPCGDPGVRAAGAEAGLPPSSASPNTHGLIAPAPKPITERTENATPSRGGATTSASAVE</sequence>
<feature type="region of interest" description="Disordered" evidence="1">
    <location>
        <begin position="1"/>
        <end position="79"/>
    </location>
</feature>
<accession>A0AAD4MF40</accession>
<protein>
    <submittedName>
        <fullName evidence="2">Uncharacterized protein</fullName>
    </submittedName>
</protein>